<evidence type="ECO:0000313" key="3">
    <source>
        <dbReference type="Proteomes" id="UP001141806"/>
    </source>
</evidence>
<comment type="caution">
    <text evidence="2">The sequence shown here is derived from an EMBL/GenBank/DDBJ whole genome shotgun (WGS) entry which is preliminary data.</text>
</comment>
<dbReference type="AlphaFoldDB" id="A0A9Q0KB55"/>
<dbReference type="EMBL" id="JAMYWD010000007">
    <property type="protein sequence ID" value="KAJ4967283.1"/>
    <property type="molecule type" value="Genomic_DNA"/>
</dbReference>
<feature type="region of interest" description="Disordered" evidence="1">
    <location>
        <begin position="119"/>
        <end position="155"/>
    </location>
</feature>
<accession>A0A9Q0KB55</accession>
<sequence>MPDIHRITHGGQVGSYGSAMAMVNAGLRVASGIPTAVASAPIGYYSVPAMSSQGDDDISVKGSLLQINLNSVRRATDGSLWVLVLEGLIDWNAKGDPGLERSQIDLGKFLGFLSLETDSAMDGSKSTDTQRRPGINGNKESGANGRNCNGRKKRR</sequence>
<organism evidence="2 3">
    <name type="scientific">Protea cynaroides</name>
    <dbReference type="NCBI Taxonomy" id="273540"/>
    <lineage>
        <taxon>Eukaryota</taxon>
        <taxon>Viridiplantae</taxon>
        <taxon>Streptophyta</taxon>
        <taxon>Embryophyta</taxon>
        <taxon>Tracheophyta</taxon>
        <taxon>Spermatophyta</taxon>
        <taxon>Magnoliopsida</taxon>
        <taxon>Proteales</taxon>
        <taxon>Proteaceae</taxon>
        <taxon>Protea</taxon>
    </lineage>
</organism>
<proteinExistence type="predicted"/>
<name>A0A9Q0KB55_9MAGN</name>
<keyword evidence="3" id="KW-1185">Reference proteome</keyword>
<evidence type="ECO:0000313" key="2">
    <source>
        <dbReference type="EMBL" id="KAJ4967283.1"/>
    </source>
</evidence>
<gene>
    <name evidence="2" type="ORF">NE237_019132</name>
</gene>
<protein>
    <submittedName>
        <fullName evidence="2">Uncharacterized protein</fullName>
    </submittedName>
</protein>
<reference evidence="2" key="1">
    <citation type="journal article" date="2023" name="Plant J.">
        <title>The genome of the king protea, Protea cynaroides.</title>
        <authorList>
            <person name="Chang J."/>
            <person name="Duong T.A."/>
            <person name="Schoeman C."/>
            <person name="Ma X."/>
            <person name="Roodt D."/>
            <person name="Barker N."/>
            <person name="Li Z."/>
            <person name="Van de Peer Y."/>
            <person name="Mizrachi E."/>
        </authorList>
    </citation>
    <scope>NUCLEOTIDE SEQUENCE</scope>
    <source>
        <tissue evidence="2">Young leaves</tissue>
    </source>
</reference>
<evidence type="ECO:0000256" key="1">
    <source>
        <dbReference type="SAM" id="MobiDB-lite"/>
    </source>
</evidence>
<dbReference type="Proteomes" id="UP001141806">
    <property type="component" value="Unassembled WGS sequence"/>
</dbReference>